<evidence type="ECO:0000313" key="1">
    <source>
        <dbReference type="EMBL" id="AXL20570.1"/>
    </source>
</evidence>
<protein>
    <submittedName>
        <fullName evidence="1">Nucleotidyltransferase</fullName>
    </submittedName>
</protein>
<dbReference type="NCBIfam" id="TIGR01987">
    <property type="entry name" value="HI0074"/>
    <property type="match status" value="1"/>
</dbReference>
<sequence length="129" mass="15075">MKKYDNFCAALKNLKELFSYEEPYNTVVLTGLVGLYENCFEQAWKMMKELLEDSGYAESATGSPRQILKTAYKANMIRNETMWLQALQARNNVSHSYNELIALSIVRQTKASYYDMFCRLKDEVETNWL</sequence>
<dbReference type="RefSeq" id="WP_107195705.1">
    <property type="nucleotide sequence ID" value="NZ_CP029462.1"/>
</dbReference>
<dbReference type="AlphaFoldDB" id="A0A346AXH7"/>
<reference evidence="1 2" key="1">
    <citation type="submission" date="2018-05" db="EMBL/GenBank/DDBJ databases">
        <title>Complete genome sequence of Megasphaera sp. AJH120T, isolated from the ceca of a chicken.</title>
        <authorList>
            <person name="Maki J."/>
            <person name="Looft T."/>
        </authorList>
    </citation>
    <scope>NUCLEOTIDE SEQUENCE [LARGE SCALE GENOMIC DNA]</scope>
    <source>
        <strain evidence="1 2">AJH120</strain>
    </source>
</reference>
<dbReference type="InterPro" id="IPR010235">
    <property type="entry name" value="HepT"/>
</dbReference>
<dbReference type="SUPFAM" id="SSF81593">
    <property type="entry name" value="Nucleotidyltransferase substrate binding subunit/domain"/>
    <property type="match status" value="1"/>
</dbReference>
<keyword evidence="2" id="KW-1185">Reference proteome</keyword>
<dbReference type="KEGG" id="meg:DKB62_02720"/>
<dbReference type="Pfam" id="PF08780">
    <property type="entry name" value="NTase_sub_bind"/>
    <property type="match status" value="1"/>
</dbReference>
<dbReference type="OrthoDB" id="9810452at2"/>
<accession>A0A346AXH7</accession>
<keyword evidence="1" id="KW-0808">Transferase</keyword>
<dbReference type="GO" id="GO:0016740">
    <property type="term" value="F:transferase activity"/>
    <property type="evidence" value="ECO:0007669"/>
    <property type="project" value="UniProtKB-KW"/>
</dbReference>
<dbReference type="Proteomes" id="UP000254337">
    <property type="component" value="Chromosome"/>
</dbReference>
<organism evidence="1 2">
    <name type="scientific">Megasphaera stantonii</name>
    <dbReference type="NCBI Taxonomy" id="2144175"/>
    <lineage>
        <taxon>Bacteria</taxon>
        <taxon>Bacillati</taxon>
        <taxon>Bacillota</taxon>
        <taxon>Negativicutes</taxon>
        <taxon>Veillonellales</taxon>
        <taxon>Veillonellaceae</taxon>
        <taxon>Megasphaera</taxon>
    </lineage>
</organism>
<name>A0A346AXH7_9FIRM</name>
<evidence type="ECO:0000313" key="2">
    <source>
        <dbReference type="Proteomes" id="UP000254337"/>
    </source>
</evidence>
<dbReference type="EMBL" id="CP029462">
    <property type="protein sequence ID" value="AXL20570.1"/>
    <property type="molecule type" value="Genomic_DNA"/>
</dbReference>
<gene>
    <name evidence="1" type="ORF">DKB62_02720</name>
</gene>
<proteinExistence type="predicted"/>
<dbReference type="Gene3D" id="1.20.120.330">
    <property type="entry name" value="Nucleotidyltransferases domain 2"/>
    <property type="match status" value="1"/>
</dbReference>